<gene>
    <name evidence="2" type="ORF">MKQ68_12950</name>
</gene>
<dbReference type="RefSeq" id="WP_264279496.1">
    <property type="nucleotide sequence ID" value="NZ_CP107006.1"/>
</dbReference>
<evidence type="ECO:0000256" key="1">
    <source>
        <dbReference type="SAM" id="SignalP"/>
    </source>
</evidence>
<dbReference type="SUPFAM" id="SSF48452">
    <property type="entry name" value="TPR-like"/>
    <property type="match status" value="1"/>
</dbReference>
<organism evidence="2 3">
    <name type="scientific">Chitinophaga horti</name>
    <dbReference type="NCBI Taxonomy" id="2920382"/>
    <lineage>
        <taxon>Bacteria</taxon>
        <taxon>Pseudomonadati</taxon>
        <taxon>Bacteroidota</taxon>
        <taxon>Chitinophagia</taxon>
        <taxon>Chitinophagales</taxon>
        <taxon>Chitinophagaceae</taxon>
        <taxon>Chitinophaga</taxon>
    </lineage>
</organism>
<dbReference type="Proteomes" id="UP001162741">
    <property type="component" value="Chromosome"/>
</dbReference>
<dbReference type="InterPro" id="IPR011990">
    <property type="entry name" value="TPR-like_helical_dom_sf"/>
</dbReference>
<reference evidence="2" key="1">
    <citation type="submission" date="2022-10" db="EMBL/GenBank/DDBJ databases">
        <title>Chitinophaga sp. nov., isolated from soil.</title>
        <authorList>
            <person name="Jeon C.O."/>
        </authorList>
    </citation>
    <scope>NUCLEOTIDE SEQUENCE</scope>
    <source>
        <strain evidence="2">R8</strain>
    </source>
</reference>
<keyword evidence="3" id="KW-1185">Reference proteome</keyword>
<dbReference type="Pfam" id="PF12771">
    <property type="entry name" value="SusD-like_2"/>
    <property type="match status" value="1"/>
</dbReference>
<feature type="signal peptide" evidence="1">
    <location>
        <begin position="1"/>
        <end position="20"/>
    </location>
</feature>
<evidence type="ECO:0000313" key="3">
    <source>
        <dbReference type="Proteomes" id="UP001162741"/>
    </source>
</evidence>
<sequence length="482" mass="53976">MKKIYIAAAMLVALATGCKKFDAFQIDPNKSTTATPDLLLNTNIQSAFQSTSLGAALATRQMVYTYGSSNEQYYGWARSNFNTYNSLRQTMKMEEAAVRTDKVEYMPLVRFFKAWYFVQLTNTFGDIPFKSALKGEKDTIAPVYDKQEDIFIAVLDDLKIANDEITATTIPVQGDILYSGNMQQWKQLINAFSLRVLMSLSRKENNTKLNVKARFAEIVNNPTKYPLLKGNGDNGRLIFYDVAGTRYPTFNNNDLQTAYYLEETFVNLLKGLQDPRLFSFAEKAPDFVALPDNDFNAYGGGLGSASTSENSQRAVNGELSKIKSRYFNNPVNEASIALGYAEQEFILAEAIVRGWISGSAADHYNNGITASMQFYNVGAAAIQQYQQRNVLSANPLRDIITQKYIASFMNSGWNSFYEQRRTGFPVFDVSGSGVLNNKQIPKRWMYPEAELQTNAANVNAAVISQYSGNDNINGEMWLLKAE</sequence>
<proteinExistence type="predicted"/>
<dbReference type="InterPro" id="IPR041662">
    <property type="entry name" value="SusD-like_2"/>
</dbReference>
<feature type="chain" id="PRO_5046919340" evidence="1">
    <location>
        <begin position="21"/>
        <end position="482"/>
    </location>
</feature>
<accession>A0ABY6IXY1</accession>
<dbReference type="PROSITE" id="PS51257">
    <property type="entry name" value="PROKAR_LIPOPROTEIN"/>
    <property type="match status" value="1"/>
</dbReference>
<protein>
    <submittedName>
        <fullName evidence="2">SusD/RagB family nutrient-binding outer membrane lipoprotein</fullName>
    </submittedName>
</protein>
<name>A0ABY6IXY1_9BACT</name>
<keyword evidence="1" id="KW-0732">Signal</keyword>
<evidence type="ECO:0000313" key="2">
    <source>
        <dbReference type="EMBL" id="UYQ91001.1"/>
    </source>
</evidence>
<dbReference type="EMBL" id="CP107006">
    <property type="protein sequence ID" value="UYQ91001.1"/>
    <property type="molecule type" value="Genomic_DNA"/>
</dbReference>
<dbReference type="Gene3D" id="1.25.40.390">
    <property type="match status" value="1"/>
</dbReference>
<keyword evidence="2" id="KW-0449">Lipoprotein</keyword>